<dbReference type="SUPFAM" id="SSF103473">
    <property type="entry name" value="MFS general substrate transporter"/>
    <property type="match status" value="1"/>
</dbReference>
<dbReference type="STRING" id="6238.A8XGP5"/>
<feature type="transmembrane region" description="Helical" evidence="5">
    <location>
        <begin position="395"/>
        <end position="417"/>
    </location>
</feature>
<evidence type="ECO:0000256" key="1">
    <source>
        <dbReference type="ARBA" id="ARBA00004141"/>
    </source>
</evidence>
<gene>
    <name evidence="9" type="primary">ints-5</name>
    <name evidence="7 9" type="ORF">CBG12925</name>
    <name evidence="7" type="ORF">CBG_12925</name>
</gene>
<dbReference type="Pfam" id="PF00083">
    <property type="entry name" value="Sugar_tr"/>
    <property type="match status" value="1"/>
</dbReference>
<dbReference type="InterPro" id="IPR020846">
    <property type="entry name" value="MFS_dom"/>
</dbReference>
<feature type="transmembrane region" description="Helical" evidence="5">
    <location>
        <begin position="48"/>
        <end position="69"/>
    </location>
</feature>
<evidence type="ECO:0000313" key="8">
    <source>
        <dbReference type="Proteomes" id="UP000008549"/>
    </source>
</evidence>
<dbReference type="Proteomes" id="UP000008549">
    <property type="component" value="Unassembled WGS sequence"/>
</dbReference>
<dbReference type="Pfam" id="PF14838">
    <property type="entry name" value="INTS5_C"/>
    <property type="match status" value="1"/>
</dbReference>
<dbReference type="GO" id="GO:0016020">
    <property type="term" value="C:membrane"/>
    <property type="evidence" value="ECO:0007669"/>
    <property type="project" value="UniProtKB-SubCell"/>
</dbReference>
<evidence type="ECO:0000256" key="3">
    <source>
        <dbReference type="ARBA" id="ARBA00022989"/>
    </source>
</evidence>
<keyword evidence="4 5" id="KW-0472">Membrane</keyword>
<feature type="transmembrane region" description="Helical" evidence="5">
    <location>
        <begin position="180"/>
        <end position="204"/>
    </location>
</feature>
<dbReference type="InterPro" id="IPR040316">
    <property type="entry name" value="INTS5"/>
</dbReference>
<feature type="transmembrane region" description="Helical" evidence="5">
    <location>
        <begin position="158"/>
        <end position="174"/>
    </location>
</feature>
<dbReference type="Pfam" id="PF14837">
    <property type="entry name" value="INTS5_N"/>
    <property type="match status" value="1"/>
</dbReference>
<proteinExistence type="predicted"/>
<evidence type="ECO:0000313" key="9">
    <source>
        <dbReference type="WormBase" id="CBG12925"/>
    </source>
</evidence>
<dbReference type="InterPro" id="IPR036259">
    <property type="entry name" value="MFS_trans_sf"/>
</dbReference>
<evidence type="ECO:0000256" key="5">
    <source>
        <dbReference type="SAM" id="Phobius"/>
    </source>
</evidence>
<accession>A8XGP5</accession>
<dbReference type="FunCoup" id="A8XGP5">
    <property type="interactions" value="1001"/>
</dbReference>
<dbReference type="PROSITE" id="PS00217">
    <property type="entry name" value="SUGAR_TRANSPORT_2"/>
    <property type="match status" value="1"/>
</dbReference>
<evidence type="ECO:0000256" key="4">
    <source>
        <dbReference type="ARBA" id="ARBA00023136"/>
    </source>
</evidence>
<reference evidence="7 8" key="2">
    <citation type="journal article" date="2011" name="PLoS Genet.">
        <title>Caenorhabditis briggsae recombinant inbred line genotypes reveal inter-strain incompatibility and the evolution of recombination.</title>
        <authorList>
            <person name="Ross J.A."/>
            <person name="Koboldt D.C."/>
            <person name="Staisch J.E."/>
            <person name="Chamberlin H.M."/>
            <person name="Gupta B.P."/>
            <person name="Miller R.D."/>
            <person name="Baird S.E."/>
            <person name="Haag E.S."/>
        </authorList>
    </citation>
    <scope>NUCLEOTIDE SEQUENCE [LARGE SCALE GENOMIC DNA]</scope>
    <source>
        <strain evidence="7 8">AF16</strain>
    </source>
</reference>
<dbReference type="InterPro" id="IPR029444">
    <property type="entry name" value="INTS5_C"/>
</dbReference>
<dbReference type="InterPro" id="IPR029445">
    <property type="entry name" value="INTS5_N"/>
</dbReference>
<evidence type="ECO:0000256" key="2">
    <source>
        <dbReference type="ARBA" id="ARBA00022692"/>
    </source>
</evidence>
<dbReference type="OMA" id="NCHLITP"/>
<reference evidence="7 8" key="1">
    <citation type="journal article" date="2003" name="PLoS Biol.">
        <title>The genome sequence of Caenorhabditis briggsae: a platform for comparative genomics.</title>
        <authorList>
            <person name="Stein L.D."/>
            <person name="Bao Z."/>
            <person name="Blasiar D."/>
            <person name="Blumenthal T."/>
            <person name="Brent M.R."/>
            <person name="Chen N."/>
            <person name="Chinwalla A."/>
            <person name="Clarke L."/>
            <person name="Clee C."/>
            <person name="Coghlan A."/>
            <person name="Coulson A."/>
            <person name="D'Eustachio P."/>
            <person name="Fitch D.H."/>
            <person name="Fulton L.A."/>
            <person name="Fulton R.E."/>
            <person name="Griffiths-Jones S."/>
            <person name="Harris T.W."/>
            <person name="Hillier L.W."/>
            <person name="Kamath R."/>
            <person name="Kuwabara P.E."/>
            <person name="Mardis E.R."/>
            <person name="Marra M.A."/>
            <person name="Miner T.L."/>
            <person name="Minx P."/>
            <person name="Mullikin J.C."/>
            <person name="Plumb R.W."/>
            <person name="Rogers J."/>
            <person name="Schein J.E."/>
            <person name="Sohrmann M."/>
            <person name="Spieth J."/>
            <person name="Stajich J.E."/>
            <person name="Wei C."/>
            <person name="Willey D."/>
            <person name="Wilson R.K."/>
            <person name="Durbin R."/>
            <person name="Waterston R.H."/>
        </authorList>
    </citation>
    <scope>NUCLEOTIDE SEQUENCE [LARGE SCALE GENOMIC DNA]</scope>
    <source>
        <strain evidence="7 8">AF16</strain>
    </source>
</reference>
<dbReference type="Gene3D" id="1.20.1250.20">
    <property type="entry name" value="MFS general substrate transporter like domains"/>
    <property type="match status" value="1"/>
</dbReference>
<name>A8XGP5_CAEBR</name>
<dbReference type="eggNOG" id="KOG0255">
    <property type="taxonomic scope" value="Eukaryota"/>
</dbReference>
<keyword evidence="2 5" id="KW-0812">Transmembrane</keyword>
<dbReference type="PROSITE" id="PS50850">
    <property type="entry name" value="MFS"/>
    <property type="match status" value="1"/>
</dbReference>
<dbReference type="PANTHER" id="PTHR31697">
    <property type="entry name" value="INTEGRATOR COMPLEX SUBUNIT 5"/>
    <property type="match status" value="1"/>
</dbReference>
<keyword evidence="3 5" id="KW-1133">Transmembrane helix</keyword>
<feature type="transmembrane region" description="Helical" evidence="5">
    <location>
        <begin position="216"/>
        <end position="237"/>
    </location>
</feature>
<dbReference type="GO" id="GO:0034472">
    <property type="term" value="P:snRNA 3'-end processing"/>
    <property type="evidence" value="ECO:0000318"/>
    <property type="project" value="GO_Central"/>
</dbReference>
<feature type="transmembrane region" description="Helical" evidence="5">
    <location>
        <begin position="363"/>
        <end position="383"/>
    </location>
</feature>
<dbReference type="EMBL" id="HE600927">
    <property type="protein sequence ID" value="CAP31819.2"/>
    <property type="molecule type" value="Genomic_DNA"/>
</dbReference>
<keyword evidence="8" id="KW-1185">Reference proteome</keyword>
<dbReference type="WormBase" id="CBG12925">
    <property type="protein sequence ID" value="CBP49811"/>
    <property type="gene ID" value="WBGene00033789"/>
    <property type="gene designation" value="Cbr-ints-5"/>
</dbReference>
<dbReference type="HOGENOM" id="CLU_003528_0_0_1"/>
<feature type="transmembrane region" description="Helical" evidence="5">
    <location>
        <begin position="478"/>
        <end position="500"/>
    </location>
</feature>
<comment type="subcellular location">
    <subcellularLocation>
        <location evidence="1">Membrane</location>
        <topology evidence="1">Multi-pass membrane protein</topology>
    </subcellularLocation>
</comment>
<dbReference type="PANTHER" id="PTHR31697:SF2">
    <property type="entry name" value="INTEGRATOR COMPLEX SUBUNIT 5"/>
    <property type="match status" value="1"/>
</dbReference>
<sequence>MAYADSETTESDSDNPPVFYTVHNAKSDSGQPEEHVHGLDDYIQMGKYVLLVCLAAELLILPQVSSMFYMMSRPRVVSCDNTVFDPLLEGKEICFEIDKIGNCSHPKFKYQFKSVNVEYNYFCDTSKQVKNSISVQMFGVLAGSIVFGQVSDSFGRKVAVQIASFGMIVGWLLVCQSRNLFHFTVTRTITGFFTGGSVSVINVFIMENIPKKHRMWINMAITWSPNMPIYAWFAWLAQDWKTLAYINAAVCIPAIIFFQFFIYESPRWLVNKGKISEAVQVLQRQLKMSNHEDLIEEDFEDNLRLEHAKTMQKNTRNIKFSYNHLFVTPRLALTTIVLAYSYWSTSIINYGVLFNMEKLSGSIYWNSVYTGVMRYVCNLSFGYADLKFQCIGRKFIHTSGLVIVLLSLSVVVMSYALHLNHEMKETIRICILLASSMTSQIYIADGIVGNELFPTPVRTIGYSFLQLWNRLGVVCSPFIFYLADYWLALPFCCMLFFSLIDTFSFELCLPETKGRHLVEHMPPRDQWCFGGGVKGEIIEEDEEVGEELRPLERYADTAAIFEEFFKSTAHGDLTAIYRNRPCYSSILSVEKLTRCAIDAFVYFPSARPAIYHYTGMMIHECVHHWFNKKENVAQTIDTTSAQEATSQLLNYYIRFFTEANGKGGLEEILQWACELCAELSSKNAGRPAMAQVQQNGEVLAILKSNELIDKLLSLMNMVVTTALNENPDGCMRALFESSRHGQHFSWIWLHIATFLQGTIMTHLLESGAEQFKTYATEINNRKAVQSSGPAVLNIIQTEYEHKFRAISEVFNFLMARRNPELQEAVSQLIVDSLDSKVEKSGEKIEKSSTNRLGFAFFFKLVTCSLKTLQILVNSNCHLITPFNVVRAIRHVQAADKSLILPALSYTDFMKQILGDVDPTTHGMIFELFIELVYRTDVFDGEDLPEFEESNQQIKRDCYPVLDFMINQLVRIAHSSGGFKCPTMHPAIQMYSSGDRLQFLIDSVSANIVKSGSIVRHLHAISIAHDATKAAEISLRFLMTTRFDDTDSLYVFMSFLSATVPFYPDLMNHMWKEFSGLKLVIESSYAEQPDNVKIHLNLLHNIRQILEWELIEEPTEKVGDPKKPYAFWNLYPGQSVGSLLNSLMGDTNRICWEMMESSKWEEAMNIYRFSDKLLEALRLACSPIKMLTNERKIVMNISEMYKVMSQFAIMLKTTLFLITQENLNGLVVFEELRSQIVAFLFGPHMLPELSQFSPIFVNFFVTVCMMDSKKLFDERIGESMGNLLDETGLQKLVDNVQLEDGPSVLEGLRSLKMRDNALDMLHTGQLKRRRGNEMNARGVEENEDVIQRLHTVLDAVRTMCASGDNAIQIACSQQLAEVLVQSVCQDSLMMDMRFDEWDAEAEYIHRFFCHFKACLDLKIAHFRHVEVAQRINQSQFCDGILRILADTRVFALCLPIMKSKLAVIINETEKFPDHKTISEVTRQKLHNWFYLASKGGLIPPRFSYICDLEKYSTCHETYLMLLEVWKFFLFRNTTRDTIDIYHKSLRDNAIDEGLPHEKEAMERVNMAVFRIIIQNHLPHTVAVFPKLFPVEFEFLRLSVVD</sequence>
<dbReference type="InParanoid" id="A8XGP5"/>
<feature type="transmembrane region" description="Helical" evidence="5">
    <location>
        <begin position="243"/>
        <end position="263"/>
    </location>
</feature>
<protein>
    <submittedName>
        <fullName evidence="7">Protein CBG12925</fullName>
    </submittedName>
</protein>
<feature type="domain" description="Major facilitator superfamily (MFS) profile" evidence="6">
    <location>
        <begin position="49"/>
        <end position="513"/>
    </location>
</feature>
<dbReference type="GO" id="GO:0032039">
    <property type="term" value="C:integrator complex"/>
    <property type="evidence" value="ECO:0000318"/>
    <property type="project" value="GO_Central"/>
</dbReference>
<dbReference type="GO" id="GO:0022857">
    <property type="term" value="F:transmembrane transporter activity"/>
    <property type="evidence" value="ECO:0007669"/>
    <property type="project" value="InterPro"/>
</dbReference>
<organism evidence="7 8">
    <name type="scientific">Caenorhabditis briggsae</name>
    <dbReference type="NCBI Taxonomy" id="6238"/>
    <lineage>
        <taxon>Eukaryota</taxon>
        <taxon>Metazoa</taxon>
        <taxon>Ecdysozoa</taxon>
        <taxon>Nematoda</taxon>
        <taxon>Chromadorea</taxon>
        <taxon>Rhabditida</taxon>
        <taxon>Rhabditina</taxon>
        <taxon>Rhabditomorpha</taxon>
        <taxon>Rhabditoidea</taxon>
        <taxon>Rhabditidae</taxon>
        <taxon>Peloderinae</taxon>
        <taxon>Caenorhabditis</taxon>
    </lineage>
</organism>
<evidence type="ECO:0000259" key="6">
    <source>
        <dbReference type="PROSITE" id="PS50850"/>
    </source>
</evidence>
<dbReference type="InterPro" id="IPR005829">
    <property type="entry name" value="Sugar_transporter_CS"/>
</dbReference>
<dbReference type="InterPro" id="IPR005828">
    <property type="entry name" value="MFS_sugar_transport-like"/>
</dbReference>
<evidence type="ECO:0000313" key="7">
    <source>
        <dbReference type="EMBL" id="CAP31819.2"/>
    </source>
</evidence>
<feature type="transmembrane region" description="Helical" evidence="5">
    <location>
        <begin position="322"/>
        <end position="343"/>
    </location>
</feature>